<keyword evidence="1" id="KW-0732">Signal</keyword>
<accession>A0ABQ6YRQ4</accession>
<keyword evidence="3" id="KW-1185">Reference proteome</keyword>
<evidence type="ECO:0000313" key="3">
    <source>
        <dbReference type="Proteomes" id="UP000798951"/>
    </source>
</evidence>
<evidence type="ECO:0000256" key="1">
    <source>
        <dbReference type="SAM" id="SignalP"/>
    </source>
</evidence>
<organism evidence="2 3">
    <name type="scientific">Nocardia caishijiensis</name>
    <dbReference type="NCBI Taxonomy" id="184756"/>
    <lineage>
        <taxon>Bacteria</taxon>
        <taxon>Bacillati</taxon>
        <taxon>Actinomycetota</taxon>
        <taxon>Actinomycetes</taxon>
        <taxon>Mycobacteriales</taxon>
        <taxon>Nocardiaceae</taxon>
        <taxon>Nocardia</taxon>
    </lineage>
</organism>
<comment type="caution">
    <text evidence="2">The sequence shown here is derived from an EMBL/GenBank/DDBJ whole genome shotgun (WGS) entry which is preliminary data.</text>
</comment>
<dbReference type="RefSeq" id="WP_067982450.1">
    <property type="nucleotide sequence ID" value="NZ_VMSD01000002.1"/>
</dbReference>
<protein>
    <submittedName>
        <fullName evidence="2">Uncharacterized protein</fullName>
    </submittedName>
</protein>
<reference evidence="2 3" key="1">
    <citation type="submission" date="2019-07" db="EMBL/GenBank/DDBJ databases">
        <title>Genomic Encyclopedia of Type Strains, Phase IV (KMG-IV): sequencing the most valuable type-strain genomes for metagenomic binning, comparative biology and taxonomic classification.</title>
        <authorList>
            <person name="Goeker M."/>
        </authorList>
    </citation>
    <scope>NUCLEOTIDE SEQUENCE [LARGE SCALE GENOMIC DNA]</scope>
    <source>
        <strain evidence="2 3">DSM 44831</strain>
    </source>
</reference>
<dbReference type="EMBL" id="VMSD01000002">
    <property type="protein sequence ID" value="KAF0848131.1"/>
    <property type="molecule type" value="Genomic_DNA"/>
</dbReference>
<feature type="signal peptide" evidence="1">
    <location>
        <begin position="1"/>
        <end position="27"/>
    </location>
</feature>
<sequence>MIRVHRALVASALLGGAVLLSVAPASAQPQPTDLRPVGNAPIATGSADLDNFFCGTLWRPVCYPDGLPS</sequence>
<proteinExistence type="predicted"/>
<gene>
    <name evidence="2" type="ORF">FNL39_102278</name>
</gene>
<evidence type="ECO:0000313" key="2">
    <source>
        <dbReference type="EMBL" id="KAF0848131.1"/>
    </source>
</evidence>
<dbReference type="Proteomes" id="UP000798951">
    <property type="component" value="Unassembled WGS sequence"/>
</dbReference>
<feature type="chain" id="PRO_5047246924" evidence="1">
    <location>
        <begin position="28"/>
        <end position="69"/>
    </location>
</feature>
<name>A0ABQ6YRQ4_9NOCA</name>